<evidence type="ECO:0000256" key="1">
    <source>
        <dbReference type="ARBA" id="ARBA00008511"/>
    </source>
</evidence>
<evidence type="ECO:0000256" key="2">
    <source>
        <dbReference type="ARBA" id="ARBA00040540"/>
    </source>
</evidence>
<evidence type="ECO:0000256" key="4">
    <source>
        <dbReference type="SAM" id="MobiDB-lite"/>
    </source>
</evidence>
<dbReference type="GO" id="GO:0006364">
    <property type="term" value="P:rRNA processing"/>
    <property type="evidence" value="ECO:0007669"/>
    <property type="project" value="TreeGrafter"/>
</dbReference>
<feature type="domain" description="PIH1 N-terminal" evidence="5">
    <location>
        <begin position="10"/>
        <end position="64"/>
    </location>
</feature>
<dbReference type="PANTHER" id="PTHR22997:SF0">
    <property type="entry name" value="PIH1 DOMAIN-CONTAINING PROTEIN 1"/>
    <property type="match status" value="1"/>
</dbReference>
<evidence type="ECO:0000259" key="6">
    <source>
        <dbReference type="Pfam" id="PF18201"/>
    </source>
</evidence>
<evidence type="ECO:0000313" key="7">
    <source>
        <dbReference type="EMBL" id="KAB7508023.1"/>
    </source>
</evidence>
<evidence type="ECO:0000259" key="5">
    <source>
        <dbReference type="Pfam" id="PF08190"/>
    </source>
</evidence>
<dbReference type="InterPro" id="IPR012981">
    <property type="entry name" value="PIH1_N"/>
</dbReference>
<dbReference type="EMBL" id="SEYY01000094">
    <property type="protein sequence ID" value="KAB7508023.1"/>
    <property type="molecule type" value="Genomic_DNA"/>
</dbReference>
<dbReference type="OrthoDB" id="5135119at2759"/>
<organism evidence="7 8">
    <name type="scientific">Armadillidium nasatum</name>
    <dbReference type="NCBI Taxonomy" id="96803"/>
    <lineage>
        <taxon>Eukaryota</taxon>
        <taxon>Metazoa</taxon>
        <taxon>Ecdysozoa</taxon>
        <taxon>Arthropoda</taxon>
        <taxon>Crustacea</taxon>
        <taxon>Multicrustacea</taxon>
        <taxon>Malacostraca</taxon>
        <taxon>Eumalacostraca</taxon>
        <taxon>Peracarida</taxon>
        <taxon>Isopoda</taxon>
        <taxon>Oniscidea</taxon>
        <taxon>Crinocheta</taxon>
        <taxon>Armadillidiidae</taxon>
        <taxon>Armadillidium</taxon>
    </lineage>
</organism>
<proteinExistence type="inferred from homology"/>
<dbReference type="InterPro" id="IPR050734">
    <property type="entry name" value="PIH1/Kintoun_subfamily"/>
</dbReference>
<evidence type="ECO:0000313" key="8">
    <source>
        <dbReference type="Proteomes" id="UP000326759"/>
    </source>
</evidence>
<feature type="compositionally biased region" description="Basic and acidic residues" evidence="4">
    <location>
        <begin position="86"/>
        <end position="98"/>
    </location>
</feature>
<dbReference type="PANTHER" id="PTHR22997">
    <property type="entry name" value="PIH1 DOMAIN-CONTAINING PROTEIN 1"/>
    <property type="match status" value="1"/>
</dbReference>
<evidence type="ECO:0000256" key="3">
    <source>
        <dbReference type="ARBA" id="ARBA00046233"/>
    </source>
</evidence>
<dbReference type="InterPro" id="IPR041442">
    <property type="entry name" value="PIH1D1/2/3_CS-like"/>
</dbReference>
<dbReference type="Pfam" id="PF08190">
    <property type="entry name" value="PIH1"/>
    <property type="match status" value="1"/>
</dbReference>
<reference evidence="7 8" key="1">
    <citation type="journal article" date="2019" name="PLoS Biol.">
        <title>Sex chromosomes control vertical transmission of feminizing Wolbachia symbionts in an isopod.</title>
        <authorList>
            <person name="Becking T."/>
            <person name="Chebbi M.A."/>
            <person name="Giraud I."/>
            <person name="Moumen B."/>
            <person name="Laverre T."/>
            <person name="Caubet Y."/>
            <person name="Peccoud J."/>
            <person name="Gilbert C."/>
            <person name="Cordaux R."/>
        </authorList>
    </citation>
    <scope>NUCLEOTIDE SEQUENCE [LARGE SCALE GENOMIC DNA]</scope>
    <source>
        <strain evidence="7">ANa2</strain>
        <tissue evidence="7">Whole body excluding digestive tract and cuticle</tissue>
    </source>
</reference>
<dbReference type="GO" id="GO:0097255">
    <property type="term" value="C:R2TP complex"/>
    <property type="evidence" value="ECO:0007669"/>
    <property type="project" value="TreeGrafter"/>
</dbReference>
<name>A0A5N5TPB8_9CRUS</name>
<dbReference type="GO" id="GO:0005737">
    <property type="term" value="C:cytoplasm"/>
    <property type="evidence" value="ECO:0007669"/>
    <property type="project" value="TreeGrafter"/>
</dbReference>
<dbReference type="GO" id="GO:1990904">
    <property type="term" value="C:ribonucleoprotein complex"/>
    <property type="evidence" value="ECO:0007669"/>
    <property type="project" value="TreeGrafter"/>
</dbReference>
<keyword evidence="8" id="KW-1185">Reference proteome</keyword>
<feature type="region of interest" description="Disordered" evidence="4">
    <location>
        <begin position="78"/>
        <end position="98"/>
    </location>
</feature>
<dbReference type="AlphaFoldDB" id="A0A5N5TPB8"/>
<comment type="similarity">
    <text evidence="1">Belongs to the PIH1 family.</text>
</comment>
<comment type="function">
    <text evidence="3">Involved in the assembly of C/D box small nucleolar ribonucleoprotein (snoRNP) particles. Recruits the SWI/SNF complex to the core promoter of rRNA genes and enhances pre-rRNA transcription. Mediates interaction of TELO2 with the R2TP complex which is necessary for the stability of MTOR and SMG1. Positively regulates the assembly and activity of the mTORC1 complex.</text>
</comment>
<protein>
    <recommendedName>
        <fullName evidence="2">PIH1 domain-containing protein 1</fullName>
    </recommendedName>
</protein>
<sequence length="216" mass="24954">MTSSLIQVLLNKLKDNPLFENFFMIVTIESLEEKYNVSLDKNSWVTLKNKKYHGNMTEQRVRTTFPLIQELSGIKSWSSKDFGPPDSEKGYKKTKIEELPPGEPPLMKEVKTIKLSTEERMKKRPKFEIIGKCQVNDRECLKAEVSMPSLVGDATFELSIGEDRIVLETEEYFLDEFIPYTLDGHNSRAFFVEDIRFKFIKILLKMLTGRSASQIG</sequence>
<gene>
    <name evidence="7" type="primary">pih1d1</name>
    <name evidence="7" type="ORF">Anas_02636</name>
</gene>
<feature type="domain" description="PIH1D1/2/3 CS-like" evidence="6">
    <location>
        <begin position="139"/>
        <end position="195"/>
    </location>
</feature>
<dbReference type="Pfam" id="PF18201">
    <property type="entry name" value="PIH1_CS"/>
    <property type="match status" value="1"/>
</dbReference>
<dbReference type="GO" id="GO:0000492">
    <property type="term" value="P:box C/D snoRNP assembly"/>
    <property type="evidence" value="ECO:0007669"/>
    <property type="project" value="TreeGrafter"/>
</dbReference>
<accession>A0A5N5TPB8</accession>
<dbReference type="Proteomes" id="UP000326759">
    <property type="component" value="Unassembled WGS sequence"/>
</dbReference>
<comment type="caution">
    <text evidence="7">The sequence shown here is derived from an EMBL/GenBank/DDBJ whole genome shotgun (WGS) entry which is preliminary data.</text>
</comment>